<sequence>MLRIGHRGDCGHAPENTLASFRKALEIGVDGVELDTHSTKDGEIIVMHDENVDRTTDGTGLIRDMTLDEIKKLDAGLKFNEEFKGEKVPTLKEALQLLRGKWVFIEIKQQGIEPRVIEIVRSMGMVREVCIVSFHQDSVKRIKEVAPEIKIGLISDKLEDLQVAIELGADAFSLVHTMVDNKIVKEVHKNGLLLSAWTMNTEEDLRKMVEIGADILVTDFPDRLNKILEKGDASTDPLKRSL</sequence>
<evidence type="ECO:0000259" key="1">
    <source>
        <dbReference type="PROSITE" id="PS51704"/>
    </source>
</evidence>
<dbReference type="Pfam" id="PF03009">
    <property type="entry name" value="GDPD"/>
    <property type="match status" value="1"/>
</dbReference>
<dbReference type="PROSITE" id="PS50007">
    <property type="entry name" value="PIPLC_X_DOMAIN"/>
    <property type="match status" value="1"/>
</dbReference>
<evidence type="ECO:0000313" key="3">
    <source>
        <dbReference type="Proteomes" id="UP000234145"/>
    </source>
</evidence>
<organism evidence="2 3">
    <name type="scientific">Candidatus Desantisbacteria bacterium CG_4_10_14_0_8_um_filter_39_17</name>
    <dbReference type="NCBI Taxonomy" id="1974542"/>
    <lineage>
        <taxon>Bacteria</taxon>
        <taxon>Candidatus Desantisiibacteriota</taxon>
    </lineage>
</organism>
<dbReference type="SUPFAM" id="SSF51695">
    <property type="entry name" value="PLC-like phosphodiesterases"/>
    <property type="match status" value="1"/>
</dbReference>
<reference evidence="3" key="1">
    <citation type="submission" date="2017-09" db="EMBL/GenBank/DDBJ databases">
        <title>Depth-based differentiation of microbial function through sediment-hosted aquifers and enrichment of novel symbionts in the deep terrestrial subsurface.</title>
        <authorList>
            <person name="Probst A.J."/>
            <person name="Ladd B."/>
            <person name="Jarett J.K."/>
            <person name="Geller-Mcgrath D.E."/>
            <person name="Sieber C.M.K."/>
            <person name="Emerson J.B."/>
            <person name="Anantharaman K."/>
            <person name="Thomas B.C."/>
            <person name="Malmstrom R."/>
            <person name="Stieglmeier M."/>
            <person name="Klingl A."/>
            <person name="Woyke T."/>
            <person name="Ryan C.M."/>
            <person name="Banfield J.F."/>
        </authorList>
    </citation>
    <scope>NUCLEOTIDE SEQUENCE [LARGE SCALE GENOMIC DNA]</scope>
</reference>
<dbReference type="PROSITE" id="PS51704">
    <property type="entry name" value="GP_PDE"/>
    <property type="match status" value="1"/>
</dbReference>
<protein>
    <recommendedName>
        <fullName evidence="1">GP-PDE domain-containing protein</fullName>
    </recommendedName>
</protein>
<feature type="domain" description="GP-PDE" evidence="1">
    <location>
        <begin position="1"/>
        <end position="228"/>
    </location>
</feature>
<comment type="caution">
    <text evidence="2">The sequence shown here is derived from an EMBL/GenBank/DDBJ whole genome shotgun (WGS) entry which is preliminary data.</text>
</comment>
<dbReference type="InterPro" id="IPR017946">
    <property type="entry name" value="PLC-like_Pdiesterase_TIM-brl"/>
</dbReference>
<gene>
    <name evidence="2" type="ORF">COY51_00095</name>
</gene>
<dbReference type="PANTHER" id="PTHR46211">
    <property type="entry name" value="GLYCEROPHOSPHORYL DIESTER PHOSPHODIESTERASE"/>
    <property type="match status" value="1"/>
</dbReference>
<dbReference type="Gene3D" id="3.20.20.190">
    <property type="entry name" value="Phosphatidylinositol (PI) phosphodiesterase"/>
    <property type="match status" value="1"/>
</dbReference>
<evidence type="ECO:0000313" key="2">
    <source>
        <dbReference type="EMBL" id="PIZ17439.1"/>
    </source>
</evidence>
<name>A0A2H9PDD2_9BACT</name>
<dbReference type="GO" id="GO:0006629">
    <property type="term" value="P:lipid metabolic process"/>
    <property type="evidence" value="ECO:0007669"/>
    <property type="project" value="InterPro"/>
</dbReference>
<dbReference type="InterPro" id="IPR030395">
    <property type="entry name" value="GP_PDE_dom"/>
</dbReference>
<dbReference type="EMBL" id="PFMS01000002">
    <property type="protein sequence ID" value="PIZ17439.1"/>
    <property type="molecule type" value="Genomic_DNA"/>
</dbReference>
<dbReference type="Proteomes" id="UP000234145">
    <property type="component" value="Unassembled WGS sequence"/>
</dbReference>
<dbReference type="PANTHER" id="PTHR46211:SF14">
    <property type="entry name" value="GLYCEROPHOSPHODIESTER PHOSPHODIESTERASE"/>
    <property type="match status" value="1"/>
</dbReference>
<proteinExistence type="predicted"/>
<dbReference type="GO" id="GO:0008081">
    <property type="term" value="F:phosphoric diester hydrolase activity"/>
    <property type="evidence" value="ECO:0007669"/>
    <property type="project" value="InterPro"/>
</dbReference>
<dbReference type="AlphaFoldDB" id="A0A2H9PDD2"/>
<accession>A0A2H9PDD2</accession>